<gene>
    <name evidence="1" type="ORF">BV22DRAFT_145772</name>
</gene>
<evidence type="ECO:0000313" key="1">
    <source>
        <dbReference type="EMBL" id="KAH7929160.1"/>
    </source>
</evidence>
<dbReference type="Proteomes" id="UP000790709">
    <property type="component" value="Unassembled WGS sequence"/>
</dbReference>
<sequence>MTIMYTRISSSMLPTNCIMLHVSVYALFSSSCSSPLCIAVFRCICNNIITSTSHMEPSMNQT</sequence>
<proteinExistence type="predicted"/>
<dbReference type="EMBL" id="MU266344">
    <property type="protein sequence ID" value="KAH7929160.1"/>
    <property type="molecule type" value="Genomic_DNA"/>
</dbReference>
<comment type="caution">
    <text evidence="1">The sequence shown here is derived from an EMBL/GenBank/DDBJ whole genome shotgun (WGS) entry which is preliminary data.</text>
</comment>
<name>A0ACB8BT95_9AGAM</name>
<keyword evidence="2" id="KW-1185">Reference proteome</keyword>
<organism evidence="1 2">
    <name type="scientific">Leucogyrophana mollusca</name>
    <dbReference type="NCBI Taxonomy" id="85980"/>
    <lineage>
        <taxon>Eukaryota</taxon>
        <taxon>Fungi</taxon>
        <taxon>Dikarya</taxon>
        <taxon>Basidiomycota</taxon>
        <taxon>Agaricomycotina</taxon>
        <taxon>Agaricomycetes</taxon>
        <taxon>Agaricomycetidae</taxon>
        <taxon>Boletales</taxon>
        <taxon>Boletales incertae sedis</taxon>
        <taxon>Leucogyrophana</taxon>
    </lineage>
</organism>
<protein>
    <submittedName>
        <fullName evidence="1">Uncharacterized protein</fullName>
    </submittedName>
</protein>
<evidence type="ECO:0000313" key="2">
    <source>
        <dbReference type="Proteomes" id="UP000790709"/>
    </source>
</evidence>
<reference evidence="1" key="1">
    <citation type="journal article" date="2021" name="New Phytol.">
        <title>Evolutionary innovations through gain and loss of genes in the ectomycorrhizal Boletales.</title>
        <authorList>
            <person name="Wu G."/>
            <person name="Miyauchi S."/>
            <person name="Morin E."/>
            <person name="Kuo A."/>
            <person name="Drula E."/>
            <person name="Varga T."/>
            <person name="Kohler A."/>
            <person name="Feng B."/>
            <person name="Cao Y."/>
            <person name="Lipzen A."/>
            <person name="Daum C."/>
            <person name="Hundley H."/>
            <person name="Pangilinan J."/>
            <person name="Johnson J."/>
            <person name="Barry K."/>
            <person name="LaButti K."/>
            <person name="Ng V."/>
            <person name="Ahrendt S."/>
            <person name="Min B."/>
            <person name="Choi I.G."/>
            <person name="Park H."/>
            <person name="Plett J.M."/>
            <person name="Magnuson J."/>
            <person name="Spatafora J.W."/>
            <person name="Nagy L.G."/>
            <person name="Henrissat B."/>
            <person name="Grigoriev I.V."/>
            <person name="Yang Z.L."/>
            <person name="Xu J."/>
            <person name="Martin F.M."/>
        </authorList>
    </citation>
    <scope>NUCLEOTIDE SEQUENCE</scope>
    <source>
        <strain evidence="1">KUC20120723A-06</strain>
    </source>
</reference>
<accession>A0ACB8BT95</accession>